<dbReference type="PANTHER" id="PTHR13696">
    <property type="entry name" value="P-LOOP CONTAINING NUCLEOSIDE TRIPHOSPHATE HYDROLASE"/>
    <property type="match status" value="1"/>
</dbReference>
<dbReference type="InterPro" id="IPR027417">
    <property type="entry name" value="P-loop_NTPase"/>
</dbReference>
<evidence type="ECO:0000259" key="1">
    <source>
        <dbReference type="Pfam" id="PF01656"/>
    </source>
</evidence>
<dbReference type="SUPFAM" id="SSF52540">
    <property type="entry name" value="P-loop containing nucleoside triphosphate hydrolases"/>
    <property type="match status" value="1"/>
</dbReference>
<dbReference type="PIRSF" id="PIRSF009320">
    <property type="entry name" value="Nuc_binding_HP_1000"/>
    <property type="match status" value="1"/>
</dbReference>
<dbReference type="RefSeq" id="WP_115304316.1">
    <property type="nucleotide sequence ID" value="NZ_CAAAHO010000013.1"/>
</dbReference>
<keyword evidence="2" id="KW-0282">Flagellum</keyword>
<protein>
    <submittedName>
        <fullName evidence="2">Flagellar biosynthesis MinD</fullName>
    </submittedName>
</protein>
<dbReference type="AlphaFoldDB" id="A0A378JPL5"/>
<dbReference type="EMBL" id="UGNV01000005">
    <property type="protein sequence ID" value="STX55705.1"/>
    <property type="molecule type" value="Genomic_DNA"/>
</dbReference>
<dbReference type="InterPro" id="IPR050678">
    <property type="entry name" value="DNA_Partitioning_ATPase"/>
</dbReference>
<evidence type="ECO:0000313" key="3">
    <source>
        <dbReference type="Proteomes" id="UP000254968"/>
    </source>
</evidence>
<reference evidence="2 3" key="1">
    <citation type="submission" date="2018-06" db="EMBL/GenBank/DDBJ databases">
        <authorList>
            <consortium name="Pathogen Informatics"/>
            <person name="Doyle S."/>
        </authorList>
    </citation>
    <scope>NUCLEOTIDE SEQUENCE [LARGE SCALE GENOMIC DNA]</scope>
    <source>
        <strain evidence="2 3">NCTC13315</strain>
    </source>
</reference>
<dbReference type="OrthoDB" id="69313at2"/>
<organism evidence="2 3">
    <name type="scientific">Legionella beliardensis</name>
    <dbReference type="NCBI Taxonomy" id="91822"/>
    <lineage>
        <taxon>Bacteria</taxon>
        <taxon>Pseudomonadati</taxon>
        <taxon>Pseudomonadota</taxon>
        <taxon>Gammaproteobacteria</taxon>
        <taxon>Legionellales</taxon>
        <taxon>Legionellaceae</taxon>
        <taxon>Legionella</taxon>
    </lineage>
</organism>
<feature type="domain" description="CobQ/CobB/MinD/ParA nucleotide binding" evidence="1">
    <location>
        <begin position="6"/>
        <end position="169"/>
    </location>
</feature>
<accession>A0A378JPL5</accession>
<dbReference type="Gene3D" id="3.40.50.300">
    <property type="entry name" value="P-loop containing nucleotide triphosphate hydrolases"/>
    <property type="match status" value="1"/>
</dbReference>
<gene>
    <name evidence="2" type="primary">soj_4</name>
    <name evidence="2" type="ORF">NCTC13315_03075</name>
</gene>
<sequence length="217" mass="24438">MVAIVIAVSQGKGGAAKTTTSVNLAGALNEIGYSTFLFDWDISKPDAVKWKGDEQYIKWIKSINKDNPVKDIEEAKSNYDFLIFDTPPNYEQNAFKAIMASDFVIIPTSINYLDQENAKDAISVPMLAKKPFKILMSKVKKGTKEGKEIQETIYKQDVSFKVIVTDRNVIAQCPRSSQWIGQFAKGSDSHEQFLELAREVISWTGIKEKNRLYEVAE</sequence>
<evidence type="ECO:0000313" key="2">
    <source>
        <dbReference type="EMBL" id="STX55705.1"/>
    </source>
</evidence>
<dbReference type="PANTHER" id="PTHR13696:SF99">
    <property type="entry name" value="COBYRINIC ACID AC-DIAMIDE SYNTHASE"/>
    <property type="match status" value="1"/>
</dbReference>
<keyword evidence="2" id="KW-0969">Cilium</keyword>
<proteinExistence type="predicted"/>
<keyword evidence="2" id="KW-0966">Cell projection</keyword>
<dbReference type="Pfam" id="PF01656">
    <property type="entry name" value="CbiA"/>
    <property type="match status" value="1"/>
</dbReference>
<dbReference type="Proteomes" id="UP000254968">
    <property type="component" value="Unassembled WGS sequence"/>
</dbReference>
<dbReference type="CDD" id="cd02042">
    <property type="entry name" value="ParAB_family"/>
    <property type="match status" value="1"/>
</dbReference>
<keyword evidence="3" id="KW-1185">Reference proteome</keyword>
<name>A0A378JPL5_9GAMM</name>
<dbReference type="InterPro" id="IPR002586">
    <property type="entry name" value="CobQ/CobB/MinD/ParA_Nub-bd_dom"/>
</dbReference>